<name>A0A9P6JCT1_MORAP</name>
<protein>
    <recommendedName>
        <fullName evidence="2">Probable vacuolar protein sorting-associated protein 16 homolog</fullName>
    </recommendedName>
</protein>
<dbReference type="FunFam" id="1.10.150.780:FF:000001">
    <property type="entry name" value="Vacuolar protein sorting-associated protein 16 homolog"/>
    <property type="match status" value="1"/>
</dbReference>
<dbReference type="GO" id="GO:0098588">
    <property type="term" value="C:bounding membrane of organelle"/>
    <property type="evidence" value="ECO:0007669"/>
    <property type="project" value="UniProtKB-ARBA"/>
</dbReference>
<comment type="similarity">
    <text evidence="1 2">Belongs to the VPS16 family.</text>
</comment>
<reference evidence="5" key="1">
    <citation type="journal article" date="2020" name="Fungal Divers.">
        <title>Resolving the Mortierellaceae phylogeny through synthesis of multi-gene phylogenetics and phylogenomics.</title>
        <authorList>
            <person name="Vandepol N."/>
            <person name="Liber J."/>
            <person name="Desiro A."/>
            <person name="Na H."/>
            <person name="Kennedy M."/>
            <person name="Barry K."/>
            <person name="Grigoriev I.V."/>
            <person name="Miller A.N."/>
            <person name="O'Donnell K."/>
            <person name="Stajich J.E."/>
            <person name="Bonito G."/>
        </authorList>
    </citation>
    <scope>NUCLEOTIDE SEQUENCE</scope>
    <source>
        <strain evidence="5">CK1249</strain>
    </source>
</reference>
<comment type="caution">
    <text evidence="5">The sequence shown here is derived from an EMBL/GenBank/DDBJ whole genome shotgun (WGS) entry which is preliminary data.</text>
</comment>
<dbReference type="GO" id="GO:0016197">
    <property type="term" value="P:endosomal transport"/>
    <property type="evidence" value="ECO:0007669"/>
    <property type="project" value="TreeGrafter"/>
</dbReference>
<dbReference type="SUPFAM" id="SSF69322">
    <property type="entry name" value="Tricorn protease domain 2"/>
    <property type="match status" value="1"/>
</dbReference>
<comment type="function">
    <text evidence="2">Essential for vacuolar protein sorting. Required for vacuole biogenesis, stability and to maintain vacuole morphology.</text>
</comment>
<dbReference type="Gene3D" id="2.130.10.10">
    <property type="entry name" value="YVTN repeat-like/Quinoprotein amine dehydrogenase"/>
    <property type="match status" value="1"/>
</dbReference>
<dbReference type="PIRSF" id="PIRSF007949">
    <property type="entry name" value="VPS16"/>
    <property type="match status" value="1"/>
</dbReference>
<dbReference type="InterPro" id="IPR015943">
    <property type="entry name" value="WD40/YVTN_repeat-like_dom_sf"/>
</dbReference>
<evidence type="ECO:0000259" key="4">
    <source>
        <dbReference type="Pfam" id="PF04841"/>
    </source>
</evidence>
<evidence type="ECO:0000256" key="1">
    <source>
        <dbReference type="ARBA" id="ARBA00009250"/>
    </source>
</evidence>
<evidence type="ECO:0000259" key="3">
    <source>
        <dbReference type="Pfam" id="PF04840"/>
    </source>
</evidence>
<dbReference type="GO" id="GO:0042144">
    <property type="term" value="P:vacuole fusion, non-autophagic"/>
    <property type="evidence" value="ECO:0007669"/>
    <property type="project" value="TreeGrafter"/>
</dbReference>
<dbReference type="GO" id="GO:0005768">
    <property type="term" value="C:endosome"/>
    <property type="evidence" value="ECO:0007669"/>
    <property type="project" value="TreeGrafter"/>
</dbReference>
<dbReference type="InterPro" id="IPR006926">
    <property type="entry name" value="Vps16_N"/>
</dbReference>
<keyword evidence="6" id="KW-1185">Reference proteome</keyword>
<gene>
    <name evidence="5" type="ORF">BGZ70_010418</name>
</gene>
<accession>A0A9P6JCT1</accession>
<feature type="domain" description="Vps16 N-terminal" evidence="4">
    <location>
        <begin position="4"/>
        <end position="406"/>
    </location>
</feature>
<dbReference type="Pfam" id="PF04841">
    <property type="entry name" value="Vps16_N"/>
    <property type="match status" value="1"/>
</dbReference>
<dbReference type="InterPro" id="IPR006925">
    <property type="entry name" value="Vps16_C"/>
</dbReference>
<keyword evidence="2" id="KW-0653">Protein transport</keyword>
<feature type="domain" description="Vps16 C-terminal" evidence="3">
    <location>
        <begin position="500"/>
        <end position="805"/>
    </location>
</feature>
<keyword evidence="2" id="KW-0813">Transport</keyword>
<dbReference type="Gene3D" id="1.10.150.780">
    <property type="entry name" value="Vps16, C-terminal region"/>
    <property type="match status" value="1"/>
</dbReference>
<dbReference type="PANTHER" id="PTHR12811">
    <property type="entry name" value="VACUOLAR PROTEIN SORTING VPS16"/>
    <property type="match status" value="1"/>
</dbReference>
<dbReference type="OrthoDB" id="1792at2759"/>
<dbReference type="PANTHER" id="PTHR12811:SF0">
    <property type="entry name" value="VACUOLAR PROTEIN SORTING-ASSOCIATED PROTEIN 16 HOMOLOG"/>
    <property type="match status" value="1"/>
</dbReference>
<dbReference type="Proteomes" id="UP000738359">
    <property type="component" value="Unassembled WGS sequence"/>
</dbReference>
<proteinExistence type="inferred from homology"/>
<dbReference type="GO" id="GO:0003779">
    <property type="term" value="F:actin binding"/>
    <property type="evidence" value="ECO:0007669"/>
    <property type="project" value="TreeGrafter"/>
</dbReference>
<sequence>MSPPTADWIQLHDRFYRKQEIYTMLWKQMDLSKFMTAAAPFGGPLALVRDDRKVLLLQKQQPLRPSIYLYTSSGKLMEPIQWDKGRIVGMGWTDTEHLLCVIEDGTVRMYNILGEYTQFSLGKEAKDNRIIEVQIWGTGLVALTGSFQLIAVTNFDEPRPLFLADPGINEPPHSWTVIPPKFTLSRHVEVLLAINSTIIVVDATEARDELLQQGPFTKMSVSPDGKFLALFTSEGKLWVVSTDFQKNLSEFATRSQVPPRQLVWCGTDSVVLYWDKIVLMVGPYGDWIKYTYDDAIFLIPEIDGVRVISSEKCEFLQKVPDVTENIFKIGSTAPAAMLYDALDHFEKKSPKADENIRSIRLELSEAVEACIEAAGHEISHQYQRSLLKAASFGKCFLEIHNADSFVEMCKVLRVLNAVRYYEIGIPLTYVQYQRLTPEALIDRLISRHQYLLAIRICEYLKMRTDRILIHWACSKIKKSNDDVNTICKMVVEKLANKPGLSYAEIAMTAHKAGQSTLATMLLDYEPRAGDQVPLLISMQEDERALVKAIESGDTDLVYHVLLHLKRKQLPPADFFRKINDKPLACHLFEAYSRQQDPESLRQFYYQDDRHVDSANLSLIESLQLKDTTERINKIKEALPLYQKMKDNVFETKAVEDSIRLLQAQVQLEKDYSQPFTGLSVSSTVYKLVTINQSNRAAKIRSDFKMPDKRFWWIKLRALVEIRDWEGVATLAKSKKSPIGYEPFVEECVKAKQFTEAGKYILKCDAHLRAGLFLKIQAFQEAGEQAFLQKDLDTLREIRDKCPNMALQGQIDAYITQLASS</sequence>
<dbReference type="Pfam" id="PF04840">
    <property type="entry name" value="Vps16_C"/>
    <property type="match status" value="1"/>
</dbReference>
<evidence type="ECO:0000313" key="5">
    <source>
        <dbReference type="EMBL" id="KAF9967201.1"/>
    </source>
</evidence>
<dbReference type="GO" id="GO:0006886">
    <property type="term" value="P:intracellular protein transport"/>
    <property type="evidence" value="ECO:0007669"/>
    <property type="project" value="InterPro"/>
</dbReference>
<dbReference type="EMBL" id="JAAAHY010000094">
    <property type="protein sequence ID" value="KAF9967201.1"/>
    <property type="molecule type" value="Genomic_DNA"/>
</dbReference>
<dbReference type="AlphaFoldDB" id="A0A9P6JCT1"/>
<evidence type="ECO:0000313" key="6">
    <source>
        <dbReference type="Proteomes" id="UP000738359"/>
    </source>
</evidence>
<dbReference type="InterPro" id="IPR038132">
    <property type="entry name" value="Vps16_C_sf"/>
</dbReference>
<dbReference type="InterPro" id="IPR016534">
    <property type="entry name" value="VPS16"/>
</dbReference>
<evidence type="ECO:0000256" key="2">
    <source>
        <dbReference type="PIRNR" id="PIRNR007949"/>
    </source>
</evidence>
<organism evidence="5 6">
    <name type="scientific">Mortierella alpina</name>
    <name type="common">Oleaginous fungus</name>
    <name type="synonym">Mortierella renispora</name>
    <dbReference type="NCBI Taxonomy" id="64518"/>
    <lineage>
        <taxon>Eukaryota</taxon>
        <taxon>Fungi</taxon>
        <taxon>Fungi incertae sedis</taxon>
        <taxon>Mucoromycota</taxon>
        <taxon>Mortierellomycotina</taxon>
        <taxon>Mortierellomycetes</taxon>
        <taxon>Mortierellales</taxon>
        <taxon>Mortierellaceae</taxon>
        <taxon>Mortierella</taxon>
    </lineage>
</organism>
<dbReference type="GO" id="GO:0030897">
    <property type="term" value="C:HOPS complex"/>
    <property type="evidence" value="ECO:0007669"/>
    <property type="project" value="TreeGrafter"/>
</dbReference>